<reference evidence="3 5" key="2">
    <citation type="submission" date="2015-07" db="EMBL/GenBank/DDBJ databases">
        <title>Whole genome sequence of Ardenticatena maritima DSM 23922.</title>
        <authorList>
            <person name="Hemp J."/>
            <person name="Ward L.M."/>
            <person name="Pace L.A."/>
            <person name="Fischer W.W."/>
        </authorList>
    </citation>
    <scope>NUCLEOTIDE SEQUENCE [LARGE SCALE GENOMIC DNA]</scope>
    <source>
        <strain evidence="3 5">110S</strain>
    </source>
</reference>
<dbReference type="InterPro" id="IPR000182">
    <property type="entry name" value="GNAT_dom"/>
</dbReference>
<dbReference type="SUPFAM" id="SSF55729">
    <property type="entry name" value="Acyl-CoA N-acyltransferases (Nat)"/>
    <property type="match status" value="1"/>
</dbReference>
<dbReference type="GO" id="GO:0016747">
    <property type="term" value="F:acyltransferase activity, transferring groups other than amino-acyl groups"/>
    <property type="evidence" value="ECO:0007669"/>
    <property type="project" value="InterPro"/>
</dbReference>
<protein>
    <recommendedName>
        <fullName evidence="1">N-acetyltransferase domain-containing protein</fullName>
    </recommendedName>
</protein>
<dbReference type="AlphaFoldDB" id="A0A0N0RFC0"/>
<dbReference type="PANTHER" id="PTHR43792">
    <property type="entry name" value="GNAT FAMILY, PUTATIVE (AFU_ORTHOLOGUE AFUA_3G00765)-RELATED-RELATED"/>
    <property type="match status" value="1"/>
</dbReference>
<dbReference type="Proteomes" id="UP000050502">
    <property type="component" value="Unassembled WGS sequence"/>
</dbReference>
<accession>A0A0N0RFC0</accession>
<gene>
    <name evidence="2" type="ORF">ARMA_0631</name>
    <name evidence="3" type="ORF">SE16_04700</name>
</gene>
<dbReference type="EMBL" id="LGKN01000003">
    <property type="protein sequence ID" value="KPL89698.1"/>
    <property type="molecule type" value="Genomic_DNA"/>
</dbReference>
<proteinExistence type="predicted"/>
<dbReference type="PROSITE" id="PS51186">
    <property type="entry name" value="GNAT"/>
    <property type="match status" value="1"/>
</dbReference>
<dbReference type="OrthoDB" id="9785602at2"/>
<organism evidence="2 4">
    <name type="scientific">Ardenticatena maritima</name>
    <dbReference type="NCBI Taxonomy" id="872965"/>
    <lineage>
        <taxon>Bacteria</taxon>
        <taxon>Bacillati</taxon>
        <taxon>Chloroflexota</taxon>
        <taxon>Ardenticatenia</taxon>
        <taxon>Ardenticatenales</taxon>
        <taxon>Ardenticatenaceae</taxon>
        <taxon>Ardenticatena</taxon>
    </lineage>
</organism>
<reference evidence="4" key="3">
    <citation type="submission" date="2015-08" db="EMBL/GenBank/DDBJ databases">
        <title>Draft Genome Sequence of a Heterotrophic Facultative Anaerobic Bacterium Ardenticatena maritima Strain 110S.</title>
        <authorList>
            <person name="Kawaichi S."/>
            <person name="Yoshida T."/>
            <person name="Sako Y."/>
            <person name="Nakamura R."/>
        </authorList>
    </citation>
    <scope>NUCLEOTIDE SEQUENCE [LARGE SCALE GENOMIC DNA]</scope>
    <source>
        <strain evidence="4">110S</strain>
    </source>
</reference>
<evidence type="ECO:0000259" key="1">
    <source>
        <dbReference type="PROSITE" id="PS51186"/>
    </source>
</evidence>
<evidence type="ECO:0000313" key="5">
    <source>
        <dbReference type="Proteomes" id="UP000050502"/>
    </source>
</evidence>
<keyword evidence="4" id="KW-1185">Reference proteome</keyword>
<evidence type="ECO:0000313" key="4">
    <source>
        <dbReference type="Proteomes" id="UP000037784"/>
    </source>
</evidence>
<reference evidence="2 4" key="1">
    <citation type="journal article" date="2015" name="Genome Announc.">
        <title>Draft Genome Sequence of a Heterotrophic Facultative Anaerobic Thermophilic Bacterium, Ardenticatena maritima Strain 110ST.</title>
        <authorList>
            <person name="Kawaichi S."/>
            <person name="Yoshida T."/>
            <person name="Sako Y."/>
            <person name="Nakamura R."/>
        </authorList>
    </citation>
    <scope>NUCLEOTIDE SEQUENCE [LARGE SCALE GENOMIC DNA]</scope>
    <source>
        <strain evidence="2 4">110S</strain>
    </source>
</reference>
<dbReference type="RefSeq" id="WP_054492126.1">
    <property type="nucleotide sequence ID" value="NZ_BBZA01000037.1"/>
</dbReference>
<evidence type="ECO:0000313" key="2">
    <source>
        <dbReference type="EMBL" id="GAP62208.1"/>
    </source>
</evidence>
<sequence length="179" mass="20806">MHLETARLILRDFQPDDWELVLAYRRDARYQRFYPETEHTPTSAQEFVRRCMNAAAQHPRTTYQLAIETRHPQGLIGTIGLRIAPNAPWRAEVGCELNPLVWGKGYATEALRALCTFAFTRTTLERLEASTLAENQAAVHVLQQCGFLCEGRHRHTNFFRERFWDRLTFSRLRSDLAGE</sequence>
<dbReference type="FunCoup" id="A0A0N0RFC0">
    <property type="interactions" value="5"/>
</dbReference>
<dbReference type="InterPro" id="IPR051531">
    <property type="entry name" value="N-acetyltransferase"/>
</dbReference>
<dbReference type="InParanoid" id="A0A0N0RFC0"/>
<dbReference type="InterPro" id="IPR016181">
    <property type="entry name" value="Acyl_CoA_acyltransferase"/>
</dbReference>
<evidence type="ECO:0000313" key="3">
    <source>
        <dbReference type="EMBL" id="KPL89698.1"/>
    </source>
</evidence>
<dbReference type="Proteomes" id="UP000037784">
    <property type="component" value="Unassembled WGS sequence"/>
</dbReference>
<name>A0A0N0RFC0_9CHLR</name>
<dbReference type="STRING" id="872965.SE16_04700"/>
<comment type="caution">
    <text evidence="2">The sequence shown here is derived from an EMBL/GenBank/DDBJ whole genome shotgun (WGS) entry which is preliminary data.</text>
</comment>
<dbReference type="Pfam" id="PF13302">
    <property type="entry name" value="Acetyltransf_3"/>
    <property type="match status" value="1"/>
</dbReference>
<feature type="domain" description="N-acetyltransferase" evidence="1">
    <location>
        <begin position="8"/>
        <end position="170"/>
    </location>
</feature>
<dbReference type="EMBL" id="BBZA01000037">
    <property type="protein sequence ID" value="GAP62208.1"/>
    <property type="molecule type" value="Genomic_DNA"/>
</dbReference>
<dbReference type="Gene3D" id="3.40.630.30">
    <property type="match status" value="1"/>
</dbReference>